<protein>
    <submittedName>
        <fullName evidence="6">Transcriptional regulator</fullName>
    </submittedName>
</protein>
<evidence type="ECO:0000313" key="6">
    <source>
        <dbReference type="EMBL" id="GAE27637.1"/>
    </source>
</evidence>
<evidence type="ECO:0000256" key="3">
    <source>
        <dbReference type="ARBA" id="ARBA00023163"/>
    </source>
</evidence>
<dbReference type="RefSeq" id="WP_052002345.1">
    <property type="nucleotide sequence ID" value="NZ_BAUT01000058.1"/>
</dbReference>
<dbReference type="InterPro" id="IPR036390">
    <property type="entry name" value="WH_DNA-bd_sf"/>
</dbReference>
<feature type="domain" description="HTH arsR-type" evidence="4">
    <location>
        <begin position="1"/>
        <end position="88"/>
    </location>
</feature>
<dbReference type="PROSITE" id="PS51000">
    <property type="entry name" value="HTH_DEOR_2"/>
    <property type="match status" value="1"/>
</dbReference>
<keyword evidence="3" id="KW-0804">Transcription</keyword>
<evidence type="ECO:0000256" key="1">
    <source>
        <dbReference type="ARBA" id="ARBA00023015"/>
    </source>
</evidence>
<dbReference type="PANTHER" id="PTHR38600">
    <property type="entry name" value="TRANSCRIPTIONAL REGULATORY PROTEIN"/>
    <property type="match status" value="1"/>
</dbReference>
<dbReference type="PANTHER" id="PTHR38600:SF2">
    <property type="entry name" value="SLL0088 PROTEIN"/>
    <property type="match status" value="1"/>
</dbReference>
<dbReference type="Pfam" id="PF01022">
    <property type="entry name" value="HTH_5"/>
    <property type="match status" value="1"/>
</dbReference>
<keyword evidence="2" id="KW-0238">DNA-binding</keyword>
<evidence type="ECO:0000313" key="7">
    <source>
        <dbReference type="Proteomes" id="UP000018890"/>
    </source>
</evidence>
<dbReference type="CDD" id="cd00090">
    <property type="entry name" value="HTH_ARSR"/>
    <property type="match status" value="1"/>
</dbReference>
<dbReference type="GO" id="GO:0003677">
    <property type="term" value="F:DNA binding"/>
    <property type="evidence" value="ECO:0007669"/>
    <property type="project" value="UniProtKB-KW"/>
</dbReference>
<dbReference type="SUPFAM" id="SSF46785">
    <property type="entry name" value="Winged helix' DNA-binding domain"/>
    <property type="match status" value="1"/>
</dbReference>
<organism evidence="6 7">
    <name type="scientific">Halalkalibacter wakoensis JCM 9140</name>
    <dbReference type="NCBI Taxonomy" id="1236970"/>
    <lineage>
        <taxon>Bacteria</taxon>
        <taxon>Bacillati</taxon>
        <taxon>Bacillota</taxon>
        <taxon>Bacilli</taxon>
        <taxon>Bacillales</taxon>
        <taxon>Bacillaceae</taxon>
        <taxon>Halalkalibacter</taxon>
    </lineage>
</organism>
<dbReference type="AlphaFoldDB" id="W4Q6L1"/>
<proteinExistence type="predicted"/>
<comment type="caution">
    <text evidence="6">The sequence shown here is derived from an EMBL/GenBank/DDBJ whole genome shotgun (WGS) entry which is preliminary data.</text>
</comment>
<dbReference type="InterPro" id="IPR036388">
    <property type="entry name" value="WH-like_DNA-bd_sf"/>
</dbReference>
<sequence length="216" mass="25058">MVIVVRNESSSTRQVILMLLKRNQELTVSALATELDVTEMAIRRHLRELEKDQLIDSRLVKQAMGRPIHKYYLTDKGSETFPRNYSDLSIGILKDVEQISGSVMVDQLFQQRKDRLYEKYESEMTGSFAERVKTLARIQSEGGYMVEYKELSDGEYEFVEYNCPIAQVAKEYPVACTCEKQLFKKLLKTDSVERTSCIAKEHTSRCVYKVRENKKS</sequence>
<accession>W4Q6L1</accession>
<evidence type="ECO:0000259" key="5">
    <source>
        <dbReference type="PROSITE" id="PS51000"/>
    </source>
</evidence>
<reference evidence="6" key="1">
    <citation type="journal article" date="2014" name="Genome Announc.">
        <title>Draft Genome Sequences of Three Alkaliphilic Bacillus Strains, Bacillus wakoensis JCM 9140T, Bacillus akibai JCM 9157T, and Bacillus hemicellulosilyticus JCM 9152T.</title>
        <authorList>
            <person name="Yuki M."/>
            <person name="Oshima K."/>
            <person name="Suda W."/>
            <person name="Oshida Y."/>
            <person name="Kitamura K."/>
            <person name="Iida T."/>
            <person name="Hattori M."/>
            <person name="Ohkuma M."/>
        </authorList>
    </citation>
    <scope>NUCLEOTIDE SEQUENCE [LARGE SCALE GENOMIC DNA]</scope>
    <source>
        <strain evidence="6">JCM 9140</strain>
    </source>
</reference>
<dbReference type="PROSITE" id="PS50987">
    <property type="entry name" value="HTH_ARSR_2"/>
    <property type="match status" value="1"/>
</dbReference>
<dbReference type="EMBL" id="BAUT01000058">
    <property type="protein sequence ID" value="GAE27637.1"/>
    <property type="molecule type" value="Genomic_DNA"/>
</dbReference>
<dbReference type="InterPro" id="IPR001034">
    <property type="entry name" value="DeoR_HTH"/>
</dbReference>
<dbReference type="Gene3D" id="1.10.10.10">
    <property type="entry name" value="Winged helix-like DNA-binding domain superfamily/Winged helix DNA-binding domain"/>
    <property type="match status" value="1"/>
</dbReference>
<gene>
    <name evidence="6" type="ORF">JCM9140_3790</name>
</gene>
<evidence type="ECO:0000259" key="4">
    <source>
        <dbReference type="PROSITE" id="PS50987"/>
    </source>
</evidence>
<dbReference type="GO" id="GO:0003700">
    <property type="term" value="F:DNA-binding transcription factor activity"/>
    <property type="evidence" value="ECO:0007669"/>
    <property type="project" value="InterPro"/>
</dbReference>
<dbReference type="STRING" id="1236970.JCM9140_3790"/>
<keyword evidence="1" id="KW-0805">Transcription regulation</keyword>
<dbReference type="InterPro" id="IPR011991">
    <property type="entry name" value="ArsR-like_HTH"/>
</dbReference>
<evidence type="ECO:0000256" key="2">
    <source>
        <dbReference type="ARBA" id="ARBA00023125"/>
    </source>
</evidence>
<dbReference type="InterPro" id="IPR001845">
    <property type="entry name" value="HTH_ArsR_DNA-bd_dom"/>
</dbReference>
<keyword evidence="7" id="KW-1185">Reference proteome</keyword>
<dbReference type="Proteomes" id="UP000018890">
    <property type="component" value="Unassembled WGS sequence"/>
</dbReference>
<name>W4Q6L1_9BACI</name>
<feature type="domain" description="HTH deoR-type" evidence="5">
    <location>
        <begin position="9"/>
        <end position="69"/>
    </location>
</feature>